<dbReference type="Gene3D" id="2.130.10.10">
    <property type="entry name" value="YVTN repeat-like/Quinoprotein amine dehydrogenase"/>
    <property type="match status" value="1"/>
</dbReference>
<feature type="repeat" description="WD" evidence="8">
    <location>
        <begin position="137"/>
        <end position="179"/>
    </location>
</feature>
<dbReference type="InterPro" id="IPR015943">
    <property type="entry name" value="WD40/YVTN_repeat-like_dom_sf"/>
</dbReference>
<keyword evidence="3 8" id="KW-0853">WD repeat</keyword>
<dbReference type="Proteomes" id="UP001066276">
    <property type="component" value="Chromosome 6"/>
</dbReference>
<dbReference type="EMBL" id="JANPWB010000010">
    <property type="protein sequence ID" value="KAJ1138469.1"/>
    <property type="molecule type" value="Genomic_DNA"/>
</dbReference>
<evidence type="ECO:0000256" key="3">
    <source>
        <dbReference type="ARBA" id="ARBA00022574"/>
    </source>
</evidence>
<evidence type="ECO:0000256" key="7">
    <source>
        <dbReference type="ARBA" id="ARBA00041769"/>
    </source>
</evidence>
<evidence type="ECO:0000256" key="6">
    <source>
        <dbReference type="ARBA" id="ARBA00041554"/>
    </source>
</evidence>
<evidence type="ECO:0000256" key="1">
    <source>
        <dbReference type="ARBA" id="ARBA00004496"/>
    </source>
</evidence>
<dbReference type="PROSITE" id="PS00678">
    <property type="entry name" value="WD_REPEATS_1"/>
    <property type="match status" value="1"/>
</dbReference>
<keyword evidence="4" id="KW-0677">Repeat</keyword>
<evidence type="ECO:0000256" key="8">
    <source>
        <dbReference type="PROSITE-ProRule" id="PRU00221"/>
    </source>
</evidence>
<keyword evidence="2" id="KW-0963">Cytoplasm</keyword>
<dbReference type="InterPro" id="IPR019775">
    <property type="entry name" value="WD40_repeat_CS"/>
</dbReference>
<dbReference type="PANTHER" id="PTHR46853">
    <property type="entry name" value="METHYLOSOME PROTEIN 50"/>
    <property type="match status" value="1"/>
</dbReference>
<dbReference type="InterPro" id="IPR036322">
    <property type="entry name" value="WD40_repeat_dom_sf"/>
</dbReference>
<dbReference type="InterPro" id="IPR001680">
    <property type="entry name" value="WD40_rpt"/>
</dbReference>
<dbReference type="PANTHER" id="PTHR46853:SF1">
    <property type="entry name" value="METHYLOSOME PROTEIN 50"/>
    <property type="match status" value="1"/>
</dbReference>
<comment type="subcellular location">
    <subcellularLocation>
        <location evidence="1">Cytoplasm</location>
    </subcellularLocation>
</comment>
<dbReference type="PROSITE" id="PS50082">
    <property type="entry name" value="WD_REPEATS_2"/>
    <property type="match status" value="2"/>
</dbReference>
<feature type="repeat" description="WD" evidence="8">
    <location>
        <begin position="95"/>
        <end position="136"/>
    </location>
</feature>
<dbReference type="PROSITE" id="PS50294">
    <property type="entry name" value="WD_REPEATS_REGION"/>
    <property type="match status" value="2"/>
</dbReference>
<protein>
    <recommendedName>
        <fullName evidence="5">Methylosome protein WDR77</fullName>
    </recommendedName>
    <alternativeName>
        <fullName evidence="7">Methylosome protein 50</fullName>
    </alternativeName>
    <alternativeName>
        <fullName evidence="6">WD repeat-containing protein 77</fullName>
    </alternativeName>
</protein>
<comment type="caution">
    <text evidence="9">The sequence shown here is derived from an EMBL/GenBank/DDBJ whole genome shotgun (WGS) entry which is preliminary data.</text>
</comment>
<accession>A0AAV7QHA0</accession>
<dbReference type="SUPFAM" id="SSF50978">
    <property type="entry name" value="WD40 repeat-like"/>
    <property type="match status" value="1"/>
</dbReference>
<dbReference type="AlphaFoldDB" id="A0AAV7QHA0"/>
<evidence type="ECO:0000256" key="5">
    <source>
        <dbReference type="ARBA" id="ARBA00040457"/>
    </source>
</evidence>
<evidence type="ECO:0000313" key="9">
    <source>
        <dbReference type="EMBL" id="KAJ1138469.1"/>
    </source>
</evidence>
<dbReference type="GO" id="GO:0007309">
    <property type="term" value="P:oocyte axis specification"/>
    <property type="evidence" value="ECO:0007669"/>
    <property type="project" value="TreeGrafter"/>
</dbReference>
<reference evidence="9" key="1">
    <citation type="journal article" date="2022" name="bioRxiv">
        <title>Sequencing and chromosome-scale assembly of the giantPleurodeles waltlgenome.</title>
        <authorList>
            <person name="Brown T."/>
            <person name="Elewa A."/>
            <person name="Iarovenko S."/>
            <person name="Subramanian E."/>
            <person name="Araus A.J."/>
            <person name="Petzold A."/>
            <person name="Susuki M."/>
            <person name="Suzuki K.-i.T."/>
            <person name="Hayashi T."/>
            <person name="Toyoda A."/>
            <person name="Oliveira C."/>
            <person name="Osipova E."/>
            <person name="Leigh N.D."/>
            <person name="Simon A."/>
            <person name="Yun M.H."/>
        </authorList>
    </citation>
    <scope>NUCLEOTIDE SEQUENCE</scope>
    <source>
        <strain evidence="9">20211129_DDA</strain>
        <tissue evidence="9">Liver</tissue>
    </source>
</reference>
<dbReference type="Pfam" id="PF00400">
    <property type="entry name" value="WD40"/>
    <property type="match status" value="2"/>
</dbReference>
<dbReference type="SMART" id="SM00320">
    <property type="entry name" value="WD40"/>
    <property type="match status" value="6"/>
</dbReference>
<evidence type="ECO:0000256" key="4">
    <source>
        <dbReference type="ARBA" id="ARBA00022737"/>
    </source>
</evidence>
<dbReference type="GO" id="GO:0034709">
    <property type="term" value="C:methylosome"/>
    <property type="evidence" value="ECO:0007669"/>
    <property type="project" value="TreeGrafter"/>
</dbReference>
<gene>
    <name evidence="9" type="ORF">NDU88_004852</name>
</gene>
<proteinExistence type="predicted"/>
<evidence type="ECO:0000256" key="2">
    <source>
        <dbReference type="ARBA" id="ARBA00022490"/>
    </source>
</evidence>
<name>A0AAV7QHA0_PLEWA</name>
<dbReference type="InterPro" id="IPR052139">
    <property type="entry name" value="Methylosome_Comp_WDR77"/>
</dbReference>
<keyword evidence="10" id="KW-1185">Reference proteome</keyword>
<organism evidence="9 10">
    <name type="scientific">Pleurodeles waltl</name>
    <name type="common">Iberian ribbed newt</name>
    <dbReference type="NCBI Taxonomy" id="8319"/>
    <lineage>
        <taxon>Eukaryota</taxon>
        <taxon>Metazoa</taxon>
        <taxon>Chordata</taxon>
        <taxon>Craniata</taxon>
        <taxon>Vertebrata</taxon>
        <taxon>Euteleostomi</taxon>
        <taxon>Amphibia</taxon>
        <taxon>Batrachia</taxon>
        <taxon>Caudata</taxon>
        <taxon>Salamandroidea</taxon>
        <taxon>Salamandridae</taxon>
        <taxon>Pleurodelinae</taxon>
        <taxon>Pleurodeles</taxon>
    </lineage>
</organism>
<evidence type="ECO:0000313" key="10">
    <source>
        <dbReference type="Proteomes" id="UP001066276"/>
    </source>
</evidence>
<sequence>MELHLGAAHYRPDGTLLLSASGLNGRCWGGSIWIFKDPAQAPNEGFCTAGVQTEAGVADVTWVSEKGILVASDSGGVELWELDEDETLIVNKFCRYEHDDIVTTVSVLGTGAQAVSGSNDFSVKVWDLAQQSVLNSYRAHSNQVKCVAGCPDKETVFLSCSQDGRVLLWDTRNPKPAFRIDTSASTSFPTSVTWHPEKSNTFVFADDIGTVCIFDLTNTKPVLSAALHSHSVTGLAFSKNSLPLLASISEDCSVAVVDSNLLEVFRDRSHRDYVKGLSWSQLNPQILTTVGWDHKVIHHTPESKGKTPVPETNCC</sequence>